<dbReference type="PANTHER" id="PTHR12398:SF20">
    <property type="entry name" value="PROTEIN PHOSPHATASE 1 REGULATORY INHIBITOR SUBUNIT 2"/>
    <property type="match status" value="1"/>
</dbReference>
<evidence type="ECO:0008006" key="4">
    <source>
        <dbReference type="Google" id="ProtNLM"/>
    </source>
</evidence>
<keyword evidence="3" id="KW-1185">Reference proteome</keyword>
<reference evidence="2 3" key="1">
    <citation type="submission" date="2016-07" db="EMBL/GenBank/DDBJ databases">
        <title>Pervasive Adenine N6-methylation of Active Genes in Fungi.</title>
        <authorList>
            <consortium name="DOE Joint Genome Institute"/>
            <person name="Mondo S.J."/>
            <person name="Dannebaum R.O."/>
            <person name="Kuo R.C."/>
            <person name="Labutti K."/>
            <person name="Haridas S."/>
            <person name="Kuo A."/>
            <person name="Salamov A."/>
            <person name="Ahrendt S.R."/>
            <person name="Lipzen A."/>
            <person name="Sullivan W."/>
            <person name="Andreopoulos W.B."/>
            <person name="Clum A."/>
            <person name="Lindquist E."/>
            <person name="Daum C."/>
            <person name="Ramamoorthy G.K."/>
            <person name="Gryganskyi A."/>
            <person name="Culley D."/>
            <person name="Magnuson J.K."/>
            <person name="James T.Y."/>
            <person name="O'Malley M.A."/>
            <person name="Stajich J.E."/>
            <person name="Spatafora J.W."/>
            <person name="Visel A."/>
            <person name="Grigoriev I.V."/>
        </authorList>
    </citation>
    <scope>NUCLEOTIDE SEQUENCE [LARGE SCALE GENOMIC DNA]</scope>
    <source>
        <strain evidence="2 3">JEL800</strain>
    </source>
</reference>
<dbReference type="GO" id="GO:0009966">
    <property type="term" value="P:regulation of signal transduction"/>
    <property type="evidence" value="ECO:0007669"/>
    <property type="project" value="InterPro"/>
</dbReference>
<feature type="region of interest" description="Disordered" evidence="1">
    <location>
        <begin position="133"/>
        <end position="174"/>
    </location>
</feature>
<feature type="compositionally biased region" description="Basic and acidic residues" evidence="1">
    <location>
        <begin position="90"/>
        <end position="111"/>
    </location>
</feature>
<proteinExistence type="predicted"/>
<dbReference type="Gene3D" id="6.10.250.1050">
    <property type="match status" value="1"/>
</dbReference>
<dbReference type="OrthoDB" id="551302at2759"/>
<sequence length="174" mass="19736">MITEAQKNSTMKITEPKTPFIHYNMNTDEITGHSGEVPPMELTSALETALSERMQSSSSSMSSFMLTSDTESVKSGHGSEHHATLVLEGNGHKEWDDDDVEGLHDGMTPEEREKHIKFEKLRAQHYNMKMALAEARRKMEEEDEAEEEEENGNGEYKVEDYDEDEEGGDDSDFE</sequence>
<dbReference type="STRING" id="329046.A0A1Y2BQA2"/>
<organism evidence="2 3">
    <name type="scientific">Rhizoclosmatium globosum</name>
    <dbReference type="NCBI Taxonomy" id="329046"/>
    <lineage>
        <taxon>Eukaryota</taxon>
        <taxon>Fungi</taxon>
        <taxon>Fungi incertae sedis</taxon>
        <taxon>Chytridiomycota</taxon>
        <taxon>Chytridiomycota incertae sedis</taxon>
        <taxon>Chytridiomycetes</taxon>
        <taxon>Chytridiales</taxon>
        <taxon>Chytriomycetaceae</taxon>
        <taxon>Rhizoclosmatium</taxon>
    </lineage>
</organism>
<name>A0A1Y2BQA2_9FUNG</name>
<feature type="compositionally biased region" description="Basic and acidic residues" evidence="1">
    <location>
        <begin position="71"/>
        <end position="83"/>
    </location>
</feature>
<dbReference type="Pfam" id="PF04979">
    <property type="entry name" value="IPP-2"/>
    <property type="match status" value="1"/>
</dbReference>
<dbReference type="GO" id="GO:0004864">
    <property type="term" value="F:protein phosphatase inhibitor activity"/>
    <property type="evidence" value="ECO:0007669"/>
    <property type="project" value="InterPro"/>
</dbReference>
<comment type="caution">
    <text evidence="2">The sequence shown here is derived from an EMBL/GenBank/DDBJ whole genome shotgun (WGS) entry which is preliminary data.</text>
</comment>
<gene>
    <name evidence="2" type="ORF">BCR33DRAFT_790076</name>
</gene>
<feature type="region of interest" description="Disordered" evidence="1">
    <location>
        <begin position="57"/>
        <end position="111"/>
    </location>
</feature>
<evidence type="ECO:0000313" key="2">
    <source>
        <dbReference type="EMBL" id="ORY36924.1"/>
    </source>
</evidence>
<evidence type="ECO:0000256" key="1">
    <source>
        <dbReference type="SAM" id="MobiDB-lite"/>
    </source>
</evidence>
<protein>
    <recommendedName>
        <fullName evidence="4">Protein phosphatase inhibitor 2</fullName>
    </recommendedName>
</protein>
<feature type="compositionally biased region" description="Low complexity" evidence="1">
    <location>
        <begin position="57"/>
        <end position="68"/>
    </location>
</feature>
<feature type="compositionally biased region" description="Acidic residues" evidence="1">
    <location>
        <begin position="160"/>
        <end position="174"/>
    </location>
</feature>
<dbReference type="EMBL" id="MCGO01000053">
    <property type="protein sequence ID" value="ORY36924.1"/>
    <property type="molecule type" value="Genomic_DNA"/>
</dbReference>
<evidence type="ECO:0000313" key="3">
    <source>
        <dbReference type="Proteomes" id="UP000193642"/>
    </source>
</evidence>
<dbReference type="Proteomes" id="UP000193642">
    <property type="component" value="Unassembled WGS sequence"/>
</dbReference>
<dbReference type="InterPro" id="IPR007062">
    <property type="entry name" value="PPI-2"/>
</dbReference>
<dbReference type="AlphaFoldDB" id="A0A1Y2BQA2"/>
<feature type="compositionally biased region" description="Acidic residues" evidence="1">
    <location>
        <begin position="141"/>
        <end position="152"/>
    </location>
</feature>
<accession>A0A1Y2BQA2</accession>
<dbReference type="PANTHER" id="PTHR12398">
    <property type="entry name" value="PROTEIN PHOSPHATASE INHIBITOR"/>
    <property type="match status" value="1"/>
</dbReference>